<keyword evidence="4 6" id="KW-1133">Transmembrane helix</keyword>
<accession>A0A1E5G258</accession>
<evidence type="ECO:0000259" key="7">
    <source>
        <dbReference type="Pfam" id="PF01292"/>
    </source>
</evidence>
<dbReference type="STRING" id="766136.BHF68_05505"/>
<evidence type="ECO:0000256" key="2">
    <source>
        <dbReference type="ARBA" id="ARBA00022475"/>
    </source>
</evidence>
<organism evidence="8 9">
    <name type="scientific">Desulfuribacillus alkaliarsenatis</name>
    <dbReference type="NCBI Taxonomy" id="766136"/>
    <lineage>
        <taxon>Bacteria</taxon>
        <taxon>Bacillati</taxon>
        <taxon>Bacillota</taxon>
        <taxon>Desulfuribacillia</taxon>
        <taxon>Desulfuribacillales</taxon>
        <taxon>Desulfuribacillaceae</taxon>
        <taxon>Desulfuribacillus</taxon>
    </lineage>
</organism>
<dbReference type="OrthoDB" id="1808646at2"/>
<keyword evidence="3 6" id="KW-0812">Transmembrane</keyword>
<dbReference type="EMBL" id="MIJE01000022">
    <property type="protein sequence ID" value="OEF97056.1"/>
    <property type="molecule type" value="Genomic_DNA"/>
</dbReference>
<keyword evidence="2" id="KW-1003">Cell membrane</keyword>
<dbReference type="GO" id="GO:0009326">
    <property type="term" value="C:formate dehydrogenase complex"/>
    <property type="evidence" value="ECO:0007669"/>
    <property type="project" value="TreeGrafter"/>
</dbReference>
<dbReference type="Proteomes" id="UP000094296">
    <property type="component" value="Unassembled WGS sequence"/>
</dbReference>
<dbReference type="InterPro" id="IPR051817">
    <property type="entry name" value="FDH_cytochrome_b556_subunit"/>
</dbReference>
<keyword evidence="5 6" id="KW-0472">Membrane</keyword>
<dbReference type="GO" id="GO:0022904">
    <property type="term" value="P:respiratory electron transport chain"/>
    <property type="evidence" value="ECO:0007669"/>
    <property type="project" value="InterPro"/>
</dbReference>
<dbReference type="InterPro" id="IPR016174">
    <property type="entry name" value="Di-haem_cyt_TM"/>
</dbReference>
<evidence type="ECO:0000256" key="4">
    <source>
        <dbReference type="ARBA" id="ARBA00022989"/>
    </source>
</evidence>
<reference evidence="8 9" key="1">
    <citation type="submission" date="2016-09" db="EMBL/GenBank/DDBJ databases">
        <title>Draft genome sequence for the type strain of Desulfuribacillus alkaliarsenatis AHT28, an obligately anaerobic, sulfidogenic bacterium isolated from Russian soda lake sediments.</title>
        <authorList>
            <person name="Abin C.A."/>
            <person name="Hollibaugh J.T."/>
        </authorList>
    </citation>
    <scope>NUCLEOTIDE SEQUENCE [LARGE SCALE GENOMIC DNA]</scope>
    <source>
        <strain evidence="8 9">AHT28</strain>
    </source>
</reference>
<dbReference type="GO" id="GO:0005886">
    <property type="term" value="C:plasma membrane"/>
    <property type="evidence" value="ECO:0007669"/>
    <property type="project" value="UniProtKB-SubCell"/>
</dbReference>
<evidence type="ECO:0000256" key="1">
    <source>
        <dbReference type="ARBA" id="ARBA00004651"/>
    </source>
</evidence>
<dbReference type="SUPFAM" id="SSF81342">
    <property type="entry name" value="Transmembrane di-heme cytochromes"/>
    <property type="match status" value="1"/>
</dbReference>
<feature type="transmembrane region" description="Helical" evidence="6">
    <location>
        <begin position="54"/>
        <end position="72"/>
    </location>
</feature>
<feature type="transmembrane region" description="Helical" evidence="6">
    <location>
        <begin position="12"/>
        <end position="34"/>
    </location>
</feature>
<keyword evidence="9" id="KW-1185">Reference proteome</keyword>
<dbReference type="AlphaFoldDB" id="A0A1E5G258"/>
<dbReference type="PANTHER" id="PTHR30074">
    <property type="entry name" value="FORMATE DEHYDROGENASE, NITRATE-INDUCIBLE, CYTOCHROME B556 FDN SUBUNIT"/>
    <property type="match status" value="1"/>
</dbReference>
<dbReference type="Pfam" id="PF01292">
    <property type="entry name" value="Ni_hydr_CYTB"/>
    <property type="match status" value="1"/>
</dbReference>
<evidence type="ECO:0000256" key="5">
    <source>
        <dbReference type="ARBA" id="ARBA00023136"/>
    </source>
</evidence>
<evidence type="ECO:0000256" key="6">
    <source>
        <dbReference type="SAM" id="Phobius"/>
    </source>
</evidence>
<feature type="domain" description="Cytochrome b561 bacterial/Ni-hydrogenase" evidence="7">
    <location>
        <begin position="8"/>
        <end position="188"/>
    </location>
</feature>
<gene>
    <name evidence="8" type="ORF">BHF68_05505</name>
</gene>
<protein>
    <recommendedName>
        <fullName evidence="7">Cytochrome b561 bacterial/Ni-hydrogenase domain-containing protein</fullName>
    </recommendedName>
</protein>
<dbReference type="PANTHER" id="PTHR30074:SF6">
    <property type="entry name" value="FORMATE DEHYDROGENASE GAMMA SUBUNIT"/>
    <property type="match status" value="1"/>
</dbReference>
<evidence type="ECO:0000256" key="3">
    <source>
        <dbReference type="ARBA" id="ARBA00022692"/>
    </source>
</evidence>
<comment type="caution">
    <text evidence="8">The sequence shown here is derived from an EMBL/GenBank/DDBJ whole genome shotgun (WGS) entry which is preliminary data.</text>
</comment>
<dbReference type="RefSeq" id="WP_069643102.1">
    <property type="nucleotide sequence ID" value="NZ_MIJE01000022.1"/>
</dbReference>
<dbReference type="Gene3D" id="1.20.950.20">
    <property type="entry name" value="Transmembrane di-heme cytochromes, Chain C"/>
    <property type="match status" value="1"/>
</dbReference>
<feature type="transmembrane region" description="Helical" evidence="6">
    <location>
        <begin position="125"/>
        <end position="143"/>
    </location>
</feature>
<name>A0A1E5G258_9FIRM</name>
<dbReference type="GO" id="GO:0015944">
    <property type="term" value="P:formate oxidation"/>
    <property type="evidence" value="ECO:0007669"/>
    <property type="project" value="TreeGrafter"/>
</dbReference>
<dbReference type="GO" id="GO:0009061">
    <property type="term" value="P:anaerobic respiration"/>
    <property type="evidence" value="ECO:0007669"/>
    <property type="project" value="TreeGrafter"/>
</dbReference>
<proteinExistence type="predicted"/>
<feature type="transmembrane region" description="Helical" evidence="6">
    <location>
        <begin position="149"/>
        <end position="173"/>
    </location>
</feature>
<dbReference type="GO" id="GO:0036397">
    <property type="term" value="F:formate dehydrogenase (quinone) activity"/>
    <property type="evidence" value="ECO:0007669"/>
    <property type="project" value="TreeGrafter"/>
</dbReference>
<evidence type="ECO:0000313" key="9">
    <source>
        <dbReference type="Proteomes" id="UP000094296"/>
    </source>
</evidence>
<comment type="subcellular location">
    <subcellularLocation>
        <location evidence="1">Cell membrane</location>
        <topology evidence="1">Multi-pass membrane protein</topology>
    </subcellularLocation>
</comment>
<dbReference type="InterPro" id="IPR011577">
    <property type="entry name" value="Cyt_b561_bac/Ni-Hgenase"/>
</dbReference>
<sequence>MSKKMIERFSPAVRVAHWMYAISFITLAITGYMLFGTKLDWMAPMFGGIEGAMVVHRVAGVFLIAAIVLPLLMRPKDVFAWLGESIKITSADIGFLKTFPHKLLGIKKEIPPQGFYNGGEKINSLIQVVSGLVLITTGLIMWLSGPGTIAPLLHATFFVIATCGAIGHIYLALLNPVSNESINAMLHGKVSEKYMIENHGQWYNDVYKAEKN</sequence>
<dbReference type="GO" id="GO:0009055">
    <property type="term" value="F:electron transfer activity"/>
    <property type="evidence" value="ECO:0007669"/>
    <property type="project" value="InterPro"/>
</dbReference>
<evidence type="ECO:0000313" key="8">
    <source>
        <dbReference type="EMBL" id="OEF97056.1"/>
    </source>
</evidence>